<gene>
    <name evidence="1" type="ORF">JYE49_12220</name>
</gene>
<name>A0AC61MVL2_9FIRM</name>
<reference evidence="1" key="1">
    <citation type="submission" date="2021-01" db="EMBL/GenBank/DDBJ databases">
        <title>Complete genome sequence of Clostridiales bacterium R-7.</title>
        <authorList>
            <person name="Mahoney-Kurpe S.C."/>
            <person name="Palevich N."/>
            <person name="Koike S."/>
            <person name="Moon C.D."/>
            <person name="Attwood G.T."/>
        </authorList>
    </citation>
    <scope>NUCLEOTIDE SEQUENCE</scope>
    <source>
        <strain evidence="1">R-7</strain>
    </source>
</reference>
<proteinExistence type="predicted"/>
<accession>A0AC61MVL2</accession>
<dbReference type="Proteomes" id="UP000682782">
    <property type="component" value="Chromosome"/>
</dbReference>
<protein>
    <submittedName>
        <fullName evidence="1">Uncharacterized protein</fullName>
    </submittedName>
</protein>
<sequence length="387" mass="42355">MKSNRLIRLAICLIAAMLLFIPVCPAEEAFHIEDAGLDMTETLSVHYPVLSGPGDEALLEQINTMIREDCHIGDYLARTAQLIAGGSLQVSWQGGIMGDVFSCAVSAVGAVENSRSTHVWNACTADLRDGRRITLSELFTDEEAGREQIRTYLEDEVLPELSAHLQNSELEPLPETFLLEPSGLTLLYPVSQLSTLGDRAGDIRIGWHVLKDVLNLAEDSIPDRIGVKQMITLTAESAEQLLAASAEGSLTGIPVKLGDSVQEMTDRYHLLTDPDGFEGGRLFALEGGCFRGVYLMTDDLTRGWENSKVEGIRMDQGCLWGLCVNETMREDWISVLGEPDGSAAIDEEKAEANRLVPGTCDYYSCGEYQLRLYSDDTGCLICIVLTA</sequence>
<keyword evidence="2" id="KW-1185">Reference proteome</keyword>
<evidence type="ECO:0000313" key="1">
    <source>
        <dbReference type="EMBL" id="QUC66610.1"/>
    </source>
</evidence>
<evidence type="ECO:0000313" key="2">
    <source>
        <dbReference type="Proteomes" id="UP000682782"/>
    </source>
</evidence>
<organism evidence="1 2">
    <name type="scientific">Aristaeella hokkaidonensis</name>
    <dbReference type="NCBI Taxonomy" id="3046382"/>
    <lineage>
        <taxon>Bacteria</taxon>
        <taxon>Bacillati</taxon>
        <taxon>Bacillota</taxon>
        <taxon>Clostridia</taxon>
        <taxon>Eubacteriales</taxon>
        <taxon>Aristaeellaceae</taxon>
        <taxon>Aristaeella</taxon>
    </lineage>
</organism>
<dbReference type="EMBL" id="CP068393">
    <property type="protein sequence ID" value="QUC66610.1"/>
    <property type="molecule type" value="Genomic_DNA"/>
</dbReference>